<evidence type="ECO:0000313" key="1">
    <source>
        <dbReference type="EMBL" id="MBO2028973.1"/>
    </source>
</evidence>
<proteinExistence type="predicted"/>
<sequence>MPGAGEKNLLKPLRETAEAISRELGFTVREASGNDHILPAI</sequence>
<dbReference type="EMBL" id="JAGETO010000001">
    <property type="protein sequence ID" value="MBO2028973.1"/>
    <property type="molecule type" value="Genomic_DNA"/>
</dbReference>
<protein>
    <submittedName>
        <fullName evidence="1">Transcriptional regulator</fullName>
    </submittedName>
</protein>
<comment type="caution">
    <text evidence="1">The sequence shown here is derived from an EMBL/GenBank/DDBJ whole genome shotgun (WGS) entry which is preliminary data.</text>
</comment>
<accession>A0A939SVE8</accession>
<gene>
    <name evidence="1" type="ORF">J4734_00080</name>
</gene>
<organism evidence="1 2">
    <name type="scientific">Klebsiella pneumoniae</name>
    <dbReference type="NCBI Taxonomy" id="573"/>
    <lineage>
        <taxon>Bacteria</taxon>
        <taxon>Pseudomonadati</taxon>
        <taxon>Pseudomonadota</taxon>
        <taxon>Gammaproteobacteria</taxon>
        <taxon>Enterobacterales</taxon>
        <taxon>Enterobacteriaceae</taxon>
        <taxon>Klebsiella/Raoultella group</taxon>
        <taxon>Klebsiella</taxon>
        <taxon>Klebsiella pneumoniae complex</taxon>
    </lineage>
</organism>
<name>A0A939SVE8_KLEPN</name>
<evidence type="ECO:0000313" key="2">
    <source>
        <dbReference type="Proteomes" id="UP000664620"/>
    </source>
</evidence>
<reference evidence="1" key="1">
    <citation type="submission" date="2021-03" db="EMBL/GenBank/DDBJ databases">
        <title>Molecular epidemiology and mechanisms of colistin and carbapenem resistance in Enterobacteriaceae from clinical isolates, the environment and porcine samples in Pretoria, South Africa.</title>
        <authorList>
            <person name="Bogoshi D."/>
            <person name="Mbelle N.M."/>
            <person name="Naidoo V."/>
            <person name="Osei Sekyere J."/>
        </authorList>
    </citation>
    <scope>NUCLEOTIDE SEQUENCE</scope>
    <source>
        <strain evidence="1">C034</strain>
    </source>
</reference>
<dbReference type="Proteomes" id="UP000664620">
    <property type="component" value="Unassembled WGS sequence"/>
</dbReference>
<dbReference type="AlphaFoldDB" id="A0A939SVE8"/>